<accession>A0A1H1HQE6</accession>
<keyword evidence="2" id="KW-1185">Reference proteome</keyword>
<organism evidence="1 2">
    <name type="scientific">Tsukamurella pulmonis</name>
    <dbReference type="NCBI Taxonomy" id="47312"/>
    <lineage>
        <taxon>Bacteria</taxon>
        <taxon>Bacillati</taxon>
        <taxon>Actinomycetota</taxon>
        <taxon>Actinomycetes</taxon>
        <taxon>Mycobacteriales</taxon>
        <taxon>Tsukamurellaceae</taxon>
        <taxon>Tsukamurella</taxon>
    </lineage>
</organism>
<evidence type="ECO:0000313" key="2">
    <source>
        <dbReference type="Proteomes" id="UP000183053"/>
    </source>
</evidence>
<dbReference type="AlphaFoldDB" id="A0A1H1HQE6"/>
<dbReference type="EMBL" id="FNLF01000002">
    <property type="protein sequence ID" value="SDR27622.1"/>
    <property type="molecule type" value="Genomic_DNA"/>
</dbReference>
<evidence type="ECO:0000313" key="1">
    <source>
        <dbReference type="EMBL" id="SDR27622.1"/>
    </source>
</evidence>
<reference evidence="2" key="1">
    <citation type="submission" date="2016-10" db="EMBL/GenBank/DDBJ databases">
        <authorList>
            <person name="Varghese N."/>
            <person name="Submissions S."/>
        </authorList>
    </citation>
    <scope>NUCLEOTIDE SEQUENCE [LARGE SCALE GENOMIC DNA]</scope>
    <source>
        <strain evidence="2">DSM 44142</strain>
    </source>
</reference>
<proteinExistence type="predicted"/>
<name>A0A1H1HQE6_9ACTN</name>
<dbReference type="OrthoDB" id="4774934at2"/>
<dbReference type="STRING" id="47312.SAMN04489765_4467"/>
<protein>
    <submittedName>
        <fullName evidence="1">Uncharacterized protein</fullName>
    </submittedName>
</protein>
<dbReference type="Proteomes" id="UP000183053">
    <property type="component" value="Unassembled WGS sequence"/>
</dbReference>
<sequence length="101" mass="10770">MTSPTNIRVSDSSYDVTSVSFGKAAAVAEGLIAELTSNNVANLNVGNWVGIDQESYQRVHEVCLKANENLIMALQKTGVNVQTAAAIHKAGQVQAMNFYAI</sequence>
<gene>
    <name evidence="1" type="ORF">SAMN04489765_4467</name>
</gene>
<dbReference type="RefSeq" id="WP_068530803.1">
    <property type="nucleotide sequence ID" value="NZ_AP025457.1"/>
</dbReference>